<dbReference type="GO" id="GO:0016829">
    <property type="term" value="F:lyase activity"/>
    <property type="evidence" value="ECO:0007669"/>
    <property type="project" value="UniProtKB-KW"/>
</dbReference>
<keyword evidence="2" id="KW-0605">Phycobilisome</keyword>
<gene>
    <name evidence="3" type="primary">cpeZ</name>
</gene>
<dbReference type="InterPro" id="IPR016024">
    <property type="entry name" value="ARM-type_fold"/>
</dbReference>
<evidence type="ECO:0000256" key="2">
    <source>
        <dbReference type="ARBA" id="ARBA00022738"/>
    </source>
</evidence>
<dbReference type="InterPro" id="IPR011989">
    <property type="entry name" value="ARM-like"/>
</dbReference>
<keyword evidence="3" id="KW-0456">Lyase</keyword>
<dbReference type="EMBL" id="KF846559">
    <property type="protein sequence ID" value="AHZ34128.1"/>
    <property type="molecule type" value="Genomic_DNA"/>
</dbReference>
<dbReference type="Gene3D" id="1.25.10.10">
    <property type="entry name" value="Leucine-rich Repeat Variant"/>
    <property type="match status" value="1"/>
</dbReference>
<dbReference type="GO" id="GO:0016491">
    <property type="term" value="F:oxidoreductase activity"/>
    <property type="evidence" value="ECO:0007669"/>
    <property type="project" value="TreeGrafter"/>
</dbReference>
<organism evidence="3">
    <name type="scientific">uncultured Synechococcus sp</name>
    <dbReference type="NCBI Taxonomy" id="154535"/>
    <lineage>
        <taxon>Bacteria</taxon>
        <taxon>Bacillati</taxon>
        <taxon>Cyanobacteriota</taxon>
        <taxon>Cyanophyceae</taxon>
        <taxon>Synechococcales</taxon>
        <taxon>Synechococcaceae</taxon>
        <taxon>Synechococcus</taxon>
        <taxon>environmental samples</taxon>
    </lineage>
</organism>
<keyword evidence="1" id="KW-0042">Antenna complex</keyword>
<protein>
    <submittedName>
        <fullName evidence="3">Phycoerythrobilin:Cys-82 alpha-phycoerythrin lyase, CpeZ subunit</fullName>
    </submittedName>
</protein>
<accession>A0A024CHQ8</accession>
<dbReference type="AlphaFoldDB" id="A0A024CHQ8"/>
<reference evidence="3" key="1">
    <citation type="journal article" date="2014" name="FEMS Microbiol. Ecol.">
        <title>Development of a targeted metagenomic approach to study a genomic region involved in light harvesting in marine Synechococcus.</title>
        <authorList>
            <person name="Humily F."/>
            <person name="Farrant G.K."/>
            <person name="Marie D."/>
            <person name="Perennou M."/>
            <person name="Mazard S."/>
            <person name="Labadie K."/>
            <person name="Aury J.-M."/>
            <person name="Wincker P."/>
            <person name="Nicolas Segui A."/>
            <person name="Scanlan D.J."/>
            <person name="Garczarek L."/>
        </authorList>
    </citation>
    <scope>NUCLEOTIDE SEQUENCE</scope>
</reference>
<dbReference type="PANTHER" id="PTHR12697">
    <property type="entry name" value="PBS LYASE HEAT-LIKE PROTEIN"/>
    <property type="match status" value="1"/>
</dbReference>
<dbReference type="Pfam" id="PF13646">
    <property type="entry name" value="HEAT_2"/>
    <property type="match status" value="2"/>
</dbReference>
<dbReference type="GO" id="GO:0030089">
    <property type="term" value="C:phycobilisome"/>
    <property type="evidence" value="ECO:0007669"/>
    <property type="project" value="UniProtKB-KW"/>
</dbReference>
<name>A0A024CHQ8_9SYNE</name>
<sequence length="209" mass="22855">MSSSSRSFDSLVQDLKHPNPNIRDEACVMMAENYQKLAMPYLFTLLHDPDPAVYRTAVKGLGTLGHCTLPDLIQLFKSSDNGTIRACCIKALVQISVNYPDIAFPLDVIAMLEKALDDSSPVVAQSALMTLGYLSKHDSEKNRVIPLLIQACDRSNIAHVQGAAMALAELDSPLVSKCLEKLALDESKDPLIREVAQASLARRESLNFA</sequence>
<evidence type="ECO:0000256" key="1">
    <source>
        <dbReference type="ARBA" id="ARBA00022549"/>
    </source>
</evidence>
<proteinExistence type="predicted"/>
<dbReference type="PANTHER" id="PTHR12697:SF5">
    <property type="entry name" value="DEOXYHYPUSINE HYDROXYLASE"/>
    <property type="match status" value="1"/>
</dbReference>
<evidence type="ECO:0000313" key="3">
    <source>
        <dbReference type="EMBL" id="AHZ34128.1"/>
    </source>
</evidence>
<dbReference type="SUPFAM" id="SSF48371">
    <property type="entry name" value="ARM repeat"/>
    <property type="match status" value="1"/>
</dbReference>